<proteinExistence type="predicted"/>
<name>A0AAU0F1W3_9FLAO</name>
<evidence type="ECO:0000313" key="2">
    <source>
        <dbReference type="Proteomes" id="UP001432059"/>
    </source>
</evidence>
<sequence>MNDDKYKNIYNKIPKIPSRYGEGINYC</sequence>
<keyword evidence="2" id="KW-1185">Reference proteome</keyword>
<accession>A0AAU0F1W3</accession>
<dbReference type="EMBL" id="CP136426">
    <property type="protein sequence ID" value="WOC51582.1"/>
    <property type="molecule type" value="Genomic_DNA"/>
</dbReference>
<dbReference type="KEGG" id="bpor:BPO_0935"/>
<protein>
    <submittedName>
        <fullName evidence="1">Uncharacterized protein</fullName>
    </submittedName>
</protein>
<evidence type="ECO:0000313" key="1">
    <source>
        <dbReference type="EMBL" id="WOC51582.1"/>
    </source>
</evidence>
<dbReference type="AlphaFoldDB" id="A0AAU0F1W3"/>
<organism evidence="1 2">
    <name type="scientific">Bergeyella porcorum</name>
    <dbReference type="NCBI Taxonomy" id="1735111"/>
    <lineage>
        <taxon>Bacteria</taxon>
        <taxon>Pseudomonadati</taxon>
        <taxon>Bacteroidota</taxon>
        <taxon>Flavobacteriia</taxon>
        <taxon>Flavobacteriales</taxon>
        <taxon>Weeksellaceae</taxon>
        <taxon>Bergeyella</taxon>
    </lineage>
</organism>
<gene>
    <name evidence="1" type="ORF">BPO_0935</name>
</gene>
<dbReference type="Proteomes" id="UP001432059">
    <property type="component" value="Chromosome"/>
</dbReference>
<reference evidence="1" key="1">
    <citation type="submission" date="2023-10" db="EMBL/GenBank/DDBJ databases">
        <title>Characterization and whole genome sequencing of a novel strain of Bergeyella porcorum QD2021 isolated from pig.</title>
        <authorList>
            <person name="Liu G."/>
            <person name="Chen C."/>
            <person name="Han X."/>
        </authorList>
    </citation>
    <scope>NUCLEOTIDE SEQUENCE</scope>
    <source>
        <strain evidence="1">QD2021</strain>
    </source>
</reference>